<sequence>MRRIKSSIHTYTSTHSITLLLFSHPNPQNFISHFSILVSTSISRSPSKTHLGIYSPSKQCYTVPIQLYKKKRPRRYYGGDVMLRSSWVCLES</sequence>
<evidence type="ECO:0000313" key="2">
    <source>
        <dbReference type="Proteomes" id="UP000663193"/>
    </source>
</evidence>
<dbReference type="VEuPathDB" id="FungiDB:JI435_415860"/>
<keyword evidence="2" id="KW-1185">Reference proteome</keyword>
<dbReference type="AlphaFoldDB" id="A0A7U2F8Q2"/>
<accession>A0A7U2F8Q2</accession>
<protein>
    <submittedName>
        <fullName evidence="1">Uncharacterized protein</fullName>
    </submittedName>
</protein>
<dbReference type="EMBL" id="CP069033">
    <property type="protein sequence ID" value="QRD00825.1"/>
    <property type="molecule type" value="Genomic_DNA"/>
</dbReference>
<reference evidence="2" key="1">
    <citation type="journal article" date="2021" name="BMC Genomics">
        <title>Chromosome-level genome assembly and manually-curated proteome of model necrotroph Parastagonospora nodorum Sn15 reveals a genome-wide trove of candidate effector homologs, and redundancy of virulence-related functions within an accessory chromosome.</title>
        <authorList>
            <person name="Bertazzoni S."/>
            <person name="Jones D.A.B."/>
            <person name="Phan H.T."/>
            <person name="Tan K.-C."/>
            <person name="Hane J.K."/>
        </authorList>
    </citation>
    <scope>NUCLEOTIDE SEQUENCE [LARGE SCALE GENOMIC DNA]</scope>
    <source>
        <strain evidence="2">SN15 / ATCC MYA-4574 / FGSC 10173)</strain>
    </source>
</reference>
<evidence type="ECO:0000313" key="1">
    <source>
        <dbReference type="EMBL" id="QRD00825.1"/>
    </source>
</evidence>
<organism evidence="1 2">
    <name type="scientific">Phaeosphaeria nodorum (strain SN15 / ATCC MYA-4574 / FGSC 10173)</name>
    <name type="common">Glume blotch fungus</name>
    <name type="synonym">Parastagonospora nodorum</name>
    <dbReference type="NCBI Taxonomy" id="321614"/>
    <lineage>
        <taxon>Eukaryota</taxon>
        <taxon>Fungi</taxon>
        <taxon>Dikarya</taxon>
        <taxon>Ascomycota</taxon>
        <taxon>Pezizomycotina</taxon>
        <taxon>Dothideomycetes</taxon>
        <taxon>Pleosporomycetidae</taxon>
        <taxon>Pleosporales</taxon>
        <taxon>Pleosporineae</taxon>
        <taxon>Phaeosphaeriaceae</taxon>
        <taxon>Parastagonospora</taxon>
    </lineage>
</organism>
<name>A0A7U2F8Q2_PHANO</name>
<proteinExistence type="predicted"/>
<gene>
    <name evidence="1" type="ORF">JI435_415860</name>
</gene>
<dbReference type="Proteomes" id="UP000663193">
    <property type="component" value="Chromosome 11"/>
</dbReference>